<dbReference type="Proteomes" id="UP000799437">
    <property type="component" value="Unassembled WGS sequence"/>
</dbReference>
<evidence type="ECO:0000256" key="2">
    <source>
        <dbReference type="SAM" id="SignalP"/>
    </source>
</evidence>
<organism evidence="3 4">
    <name type="scientific">Pseudovirgaria hyperparasitica</name>
    <dbReference type="NCBI Taxonomy" id="470096"/>
    <lineage>
        <taxon>Eukaryota</taxon>
        <taxon>Fungi</taxon>
        <taxon>Dikarya</taxon>
        <taxon>Ascomycota</taxon>
        <taxon>Pezizomycotina</taxon>
        <taxon>Dothideomycetes</taxon>
        <taxon>Dothideomycetes incertae sedis</taxon>
        <taxon>Acrospermales</taxon>
        <taxon>Acrospermaceae</taxon>
        <taxon>Pseudovirgaria</taxon>
    </lineage>
</organism>
<dbReference type="EMBL" id="ML996577">
    <property type="protein sequence ID" value="KAF2755382.1"/>
    <property type="molecule type" value="Genomic_DNA"/>
</dbReference>
<sequence length="114" mass="12196">MLTQLTLLRILAGAALCAVIRASPRSTPVIVSRLGSTTGSASIPGPISCQPAYVYLNCTIECTVPMCYDTPDPYTCYKQCEEMCLEASTIEQCKEAPPKPSPAVDCAQSKDEDC</sequence>
<feature type="region of interest" description="Disordered" evidence="1">
    <location>
        <begin position="94"/>
        <end position="114"/>
    </location>
</feature>
<evidence type="ECO:0000256" key="1">
    <source>
        <dbReference type="SAM" id="MobiDB-lite"/>
    </source>
</evidence>
<accession>A0A6A6VXP6</accession>
<dbReference type="GeneID" id="54491193"/>
<keyword evidence="4" id="KW-1185">Reference proteome</keyword>
<proteinExistence type="predicted"/>
<keyword evidence="2" id="KW-0732">Signal</keyword>
<evidence type="ECO:0000313" key="4">
    <source>
        <dbReference type="Proteomes" id="UP000799437"/>
    </source>
</evidence>
<protein>
    <submittedName>
        <fullName evidence="3">Uncharacterized protein</fullName>
    </submittedName>
</protein>
<feature type="chain" id="PRO_5025441977" evidence="2">
    <location>
        <begin position="18"/>
        <end position="114"/>
    </location>
</feature>
<name>A0A6A6VXP6_9PEZI</name>
<dbReference type="RefSeq" id="XP_033597833.1">
    <property type="nucleotide sequence ID" value="XM_033750139.1"/>
</dbReference>
<reference evidence="3" key="1">
    <citation type="journal article" date="2020" name="Stud. Mycol.">
        <title>101 Dothideomycetes genomes: a test case for predicting lifestyles and emergence of pathogens.</title>
        <authorList>
            <person name="Haridas S."/>
            <person name="Albert R."/>
            <person name="Binder M."/>
            <person name="Bloem J."/>
            <person name="Labutti K."/>
            <person name="Salamov A."/>
            <person name="Andreopoulos B."/>
            <person name="Baker S."/>
            <person name="Barry K."/>
            <person name="Bills G."/>
            <person name="Bluhm B."/>
            <person name="Cannon C."/>
            <person name="Castanera R."/>
            <person name="Culley D."/>
            <person name="Daum C."/>
            <person name="Ezra D."/>
            <person name="Gonzalez J."/>
            <person name="Henrissat B."/>
            <person name="Kuo A."/>
            <person name="Liang C."/>
            <person name="Lipzen A."/>
            <person name="Lutzoni F."/>
            <person name="Magnuson J."/>
            <person name="Mondo S."/>
            <person name="Nolan M."/>
            <person name="Ohm R."/>
            <person name="Pangilinan J."/>
            <person name="Park H.-J."/>
            <person name="Ramirez L."/>
            <person name="Alfaro M."/>
            <person name="Sun H."/>
            <person name="Tritt A."/>
            <person name="Yoshinaga Y."/>
            <person name="Zwiers L.-H."/>
            <person name="Turgeon B."/>
            <person name="Goodwin S."/>
            <person name="Spatafora J."/>
            <person name="Crous P."/>
            <person name="Grigoriev I."/>
        </authorList>
    </citation>
    <scope>NUCLEOTIDE SEQUENCE</scope>
    <source>
        <strain evidence="3">CBS 121739</strain>
    </source>
</reference>
<dbReference type="AlphaFoldDB" id="A0A6A6VXP6"/>
<feature type="signal peptide" evidence="2">
    <location>
        <begin position="1"/>
        <end position="17"/>
    </location>
</feature>
<gene>
    <name evidence="3" type="ORF">EJ05DRAFT_99725</name>
</gene>
<evidence type="ECO:0000313" key="3">
    <source>
        <dbReference type="EMBL" id="KAF2755382.1"/>
    </source>
</evidence>